<accession>A0ABS6ENH8</accession>
<comment type="caution">
    <text evidence="2">The sequence shown here is derived from an EMBL/GenBank/DDBJ whole genome shotgun (WGS) entry which is preliminary data.</text>
</comment>
<feature type="transmembrane region" description="Helical" evidence="1">
    <location>
        <begin position="88"/>
        <end position="110"/>
    </location>
</feature>
<gene>
    <name evidence="2" type="ORF">KQI86_16635</name>
</gene>
<evidence type="ECO:0000256" key="1">
    <source>
        <dbReference type="SAM" id="Phobius"/>
    </source>
</evidence>
<feature type="transmembrane region" description="Helical" evidence="1">
    <location>
        <begin position="6"/>
        <end position="25"/>
    </location>
</feature>
<proteinExistence type="predicted"/>
<dbReference type="Proteomes" id="UP000726170">
    <property type="component" value="Unassembled WGS sequence"/>
</dbReference>
<reference evidence="2 3" key="1">
    <citation type="submission" date="2021-06" db="EMBL/GenBank/DDBJ databases">
        <authorList>
            <person name="Sun Q."/>
            <person name="Li D."/>
        </authorList>
    </citation>
    <scope>NUCLEOTIDE SEQUENCE [LARGE SCALE GENOMIC DNA]</scope>
    <source>
        <strain evidence="2 3">MSJ-11</strain>
    </source>
</reference>
<dbReference type="RefSeq" id="WP_216440547.1">
    <property type="nucleotide sequence ID" value="NZ_JAHLQF010000004.1"/>
</dbReference>
<feature type="transmembrane region" description="Helical" evidence="1">
    <location>
        <begin position="60"/>
        <end position="76"/>
    </location>
</feature>
<evidence type="ECO:0000313" key="3">
    <source>
        <dbReference type="Proteomes" id="UP000726170"/>
    </source>
</evidence>
<feature type="transmembrane region" description="Helical" evidence="1">
    <location>
        <begin position="125"/>
        <end position="144"/>
    </location>
</feature>
<protein>
    <submittedName>
        <fullName evidence="2">Uncharacterized protein</fullName>
    </submittedName>
</protein>
<keyword evidence="1" id="KW-0812">Transmembrane</keyword>
<sequence length="155" mass="17737">MIEVSLIELFGRAIPEGFLFIFALYVFSGHAINKRDYLISSILMSIITFTVRLLPIHYGVHTILNIIGLIVLNVSINKIDIVKSIQAVIITVILQFICEGINVFIIQYIFKTDMNYVFGDSKLKILYGIPSLLIFTGILTLYYIRLLKRKELNHV</sequence>
<keyword evidence="3" id="KW-1185">Reference proteome</keyword>
<evidence type="ECO:0000313" key="2">
    <source>
        <dbReference type="EMBL" id="MBU5485950.1"/>
    </source>
</evidence>
<dbReference type="EMBL" id="JAHLQF010000004">
    <property type="protein sequence ID" value="MBU5485950.1"/>
    <property type="molecule type" value="Genomic_DNA"/>
</dbReference>
<keyword evidence="1" id="KW-0472">Membrane</keyword>
<name>A0ABS6ENH8_9CLOT</name>
<keyword evidence="1" id="KW-1133">Transmembrane helix</keyword>
<feature type="transmembrane region" description="Helical" evidence="1">
    <location>
        <begin position="37"/>
        <end position="54"/>
    </location>
</feature>
<organism evidence="2 3">
    <name type="scientific">Clostridium mobile</name>
    <dbReference type="NCBI Taxonomy" id="2841512"/>
    <lineage>
        <taxon>Bacteria</taxon>
        <taxon>Bacillati</taxon>
        <taxon>Bacillota</taxon>
        <taxon>Clostridia</taxon>
        <taxon>Eubacteriales</taxon>
        <taxon>Clostridiaceae</taxon>
        <taxon>Clostridium</taxon>
    </lineage>
</organism>